<name>F2IBJ7_FLUTR</name>
<gene>
    <name evidence="1" type="ordered locus">Fluta_2319</name>
</gene>
<dbReference type="HOGENOM" id="CLU_2649187_0_0_10"/>
<accession>F2IBJ7</accession>
<sequence>MNQTELMFESLKIQIHAIASVLTDQQKERYNKEVNNAILSLSSTNSINYGNGGYSANYSTEEIKQIVAHLKASLYP</sequence>
<evidence type="ECO:0000313" key="1">
    <source>
        <dbReference type="EMBL" id="AEA44305.1"/>
    </source>
</evidence>
<dbReference type="Proteomes" id="UP000007463">
    <property type="component" value="Chromosome"/>
</dbReference>
<dbReference type="KEGG" id="fte:Fluta_2319"/>
<proteinExistence type="predicted"/>
<reference evidence="2" key="2">
    <citation type="submission" date="2011-02" db="EMBL/GenBank/DDBJ databases">
        <title>The complete genome of Fluviicola taffensis DSM 16823.</title>
        <authorList>
            <consortium name="US DOE Joint Genome Institute (JGI-PGF)"/>
            <person name="Lucas S."/>
            <person name="Copeland A."/>
            <person name="Lapidus A."/>
            <person name="Bruce D."/>
            <person name="Goodwin L."/>
            <person name="Pitluck S."/>
            <person name="Kyrpides N."/>
            <person name="Mavromatis K."/>
            <person name="Ivanova N."/>
            <person name="Mikhailova N."/>
            <person name="Pagani I."/>
            <person name="Chertkov O."/>
            <person name="Detter J.C."/>
            <person name="Han C."/>
            <person name="Tapia R."/>
            <person name="Land M."/>
            <person name="Hauser L."/>
            <person name="Markowitz V."/>
            <person name="Cheng J.-F."/>
            <person name="Hugenholtz P."/>
            <person name="Woyke T."/>
            <person name="Wu D."/>
            <person name="Tindall B."/>
            <person name="Pomrenke H.G."/>
            <person name="Brambilla E."/>
            <person name="Klenk H.-P."/>
            <person name="Eisen J.A."/>
        </authorList>
    </citation>
    <scope>NUCLEOTIDE SEQUENCE [LARGE SCALE GENOMIC DNA]</scope>
    <source>
        <strain evidence="2">DSM 16823 / RW262 / RW262</strain>
    </source>
</reference>
<organism evidence="1 2">
    <name type="scientific">Fluviicola taffensis (strain DSM 16823 / NCIMB 13979 / RW262)</name>
    <dbReference type="NCBI Taxonomy" id="755732"/>
    <lineage>
        <taxon>Bacteria</taxon>
        <taxon>Pseudomonadati</taxon>
        <taxon>Bacteroidota</taxon>
        <taxon>Flavobacteriia</taxon>
        <taxon>Flavobacteriales</taxon>
        <taxon>Crocinitomicaceae</taxon>
        <taxon>Fluviicola</taxon>
    </lineage>
</organism>
<reference evidence="1 2" key="1">
    <citation type="journal article" date="2011" name="Stand. Genomic Sci.">
        <title>Complete genome sequence of the gliding freshwater bacterium Fluviicola taffensis type strain (RW262).</title>
        <authorList>
            <person name="Woyke T."/>
            <person name="Chertkov O."/>
            <person name="Lapidus A."/>
            <person name="Nolan M."/>
            <person name="Lucas S."/>
            <person name="Del Rio T.G."/>
            <person name="Tice H."/>
            <person name="Cheng J.F."/>
            <person name="Tapia R."/>
            <person name="Han C."/>
            <person name="Goodwin L."/>
            <person name="Pitluck S."/>
            <person name="Liolios K."/>
            <person name="Pagani I."/>
            <person name="Ivanova N."/>
            <person name="Huntemann M."/>
            <person name="Mavromatis K."/>
            <person name="Mikhailova N."/>
            <person name="Pati A."/>
            <person name="Chen A."/>
            <person name="Palaniappan K."/>
            <person name="Land M."/>
            <person name="Hauser L."/>
            <person name="Brambilla E.M."/>
            <person name="Rohde M."/>
            <person name="Mwirichia R."/>
            <person name="Sikorski J."/>
            <person name="Tindall B.J."/>
            <person name="Goker M."/>
            <person name="Bristow J."/>
            <person name="Eisen J.A."/>
            <person name="Markowitz V."/>
            <person name="Hugenholtz P."/>
            <person name="Klenk H.P."/>
            <person name="Kyrpides N.C."/>
        </authorList>
    </citation>
    <scope>NUCLEOTIDE SEQUENCE [LARGE SCALE GENOMIC DNA]</scope>
    <source>
        <strain evidence="2">DSM 16823 / RW262 / RW262</strain>
    </source>
</reference>
<dbReference type="AlphaFoldDB" id="F2IBJ7"/>
<keyword evidence="2" id="KW-1185">Reference proteome</keyword>
<protein>
    <submittedName>
        <fullName evidence="1">Uncharacterized protein</fullName>
    </submittedName>
</protein>
<dbReference type="RefSeq" id="WP_013687075.1">
    <property type="nucleotide sequence ID" value="NC_015321.1"/>
</dbReference>
<evidence type="ECO:0000313" key="2">
    <source>
        <dbReference type="Proteomes" id="UP000007463"/>
    </source>
</evidence>
<dbReference type="EMBL" id="CP002542">
    <property type="protein sequence ID" value="AEA44305.1"/>
    <property type="molecule type" value="Genomic_DNA"/>
</dbReference>